<gene>
    <name evidence="1" type="ORF">E4100_07640</name>
</gene>
<dbReference type="OrthoDB" id="43591at2"/>
<keyword evidence="2" id="KW-1185">Reference proteome</keyword>
<organism evidence="1 2">
    <name type="scientific">Soehngenia longivitae</name>
    <dbReference type="NCBI Taxonomy" id="2562294"/>
    <lineage>
        <taxon>Bacteria</taxon>
        <taxon>Bacillati</taxon>
        <taxon>Bacillota</taxon>
        <taxon>Tissierellia</taxon>
        <taxon>Tissierellales</taxon>
        <taxon>Tissierellaceae</taxon>
        <taxon>Soehngenia</taxon>
    </lineage>
</organism>
<accession>A0A4Z0D1Q1</accession>
<evidence type="ECO:0000313" key="2">
    <source>
        <dbReference type="Proteomes" id="UP000298381"/>
    </source>
</evidence>
<protein>
    <submittedName>
        <fullName evidence="1">Uncharacterized protein</fullName>
    </submittedName>
</protein>
<dbReference type="RefSeq" id="WP_135271449.1">
    <property type="nucleotide sequence ID" value="NZ_SRIB01000010.1"/>
</dbReference>
<reference evidence="1 2" key="1">
    <citation type="submission" date="2019-03" db="EMBL/GenBank/DDBJ databases">
        <title>Draft genome sequence data and analysis of a Fermenting Bacterium, Soehngenia longevitae strain 1933PT, isolated from petroleum reservoir in Azerbaijan.</title>
        <authorList>
            <person name="Grouzdev D.S."/>
            <person name="Bidzhieva S.K."/>
            <person name="Sokolova D.S."/>
            <person name="Tourova T.P."/>
            <person name="Poltaraus A.B."/>
            <person name="Nazina T.N."/>
        </authorList>
    </citation>
    <scope>NUCLEOTIDE SEQUENCE [LARGE SCALE GENOMIC DNA]</scope>
    <source>
        <strain evidence="1 2">1933P</strain>
    </source>
</reference>
<evidence type="ECO:0000313" key="1">
    <source>
        <dbReference type="EMBL" id="TFZ39681.1"/>
    </source>
</evidence>
<dbReference type="Proteomes" id="UP000298381">
    <property type="component" value="Unassembled WGS sequence"/>
</dbReference>
<dbReference type="EMBL" id="SRIB01000010">
    <property type="protein sequence ID" value="TFZ39681.1"/>
    <property type="molecule type" value="Genomic_DNA"/>
</dbReference>
<sequence>MDHKIIEENLQQIDSVISSKIIIGEANQIEEIHIVSNGIRNPKQIARDVESVLLANFDYKIDHRKISIAQLDDIDIRKIKPRLKLNGISKETSGNKANVKVSILKADEEFVASKSGINSNRNIERMLAEATVMAVEDSLGINDLFIVEDIRNLMIASVQVVVVLVSSLINGQEIILSGSSVVKNDYYLSVAKATLDSINRFLTK</sequence>
<comment type="caution">
    <text evidence="1">The sequence shown here is derived from an EMBL/GenBank/DDBJ whole genome shotgun (WGS) entry which is preliminary data.</text>
</comment>
<proteinExistence type="predicted"/>
<name>A0A4Z0D1Q1_9FIRM</name>
<dbReference type="AlphaFoldDB" id="A0A4Z0D1Q1"/>